<dbReference type="InterPro" id="IPR010280">
    <property type="entry name" value="U5_MeTrfase_fam"/>
</dbReference>
<dbReference type="Pfam" id="PF00226">
    <property type="entry name" value="DnaJ"/>
    <property type="match status" value="1"/>
</dbReference>
<dbReference type="Proteomes" id="UP001178507">
    <property type="component" value="Unassembled WGS sequence"/>
</dbReference>
<dbReference type="SUPFAM" id="SSF46565">
    <property type="entry name" value="Chaperone J-domain"/>
    <property type="match status" value="1"/>
</dbReference>
<evidence type="ECO:0000259" key="5">
    <source>
        <dbReference type="PROSITE" id="PS50076"/>
    </source>
</evidence>
<dbReference type="CDD" id="cd06257">
    <property type="entry name" value="DnaJ"/>
    <property type="match status" value="1"/>
</dbReference>
<dbReference type="PANTHER" id="PTHR11061">
    <property type="entry name" value="RNA M5U METHYLTRANSFERASE"/>
    <property type="match status" value="1"/>
</dbReference>
<dbReference type="GO" id="GO:0032259">
    <property type="term" value="P:methylation"/>
    <property type="evidence" value="ECO:0007669"/>
    <property type="project" value="UniProtKB-KW"/>
</dbReference>
<dbReference type="InterPro" id="IPR001623">
    <property type="entry name" value="DnaJ_domain"/>
</dbReference>
<feature type="domain" description="J" evidence="5">
    <location>
        <begin position="314"/>
        <end position="385"/>
    </location>
</feature>
<evidence type="ECO:0000256" key="3">
    <source>
        <dbReference type="ARBA" id="ARBA00022691"/>
    </source>
</evidence>
<feature type="region of interest" description="Disordered" evidence="4">
    <location>
        <begin position="479"/>
        <end position="512"/>
    </location>
</feature>
<dbReference type="Gene3D" id="1.10.287.110">
    <property type="entry name" value="DnaJ domain"/>
    <property type="match status" value="1"/>
</dbReference>
<evidence type="ECO:0000313" key="6">
    <source>
        <dbReference type="EMBL" id="CAJ1408127.1"/>
    </source>
</evidence>
<comment type="caution">
    <text evidence="6">The sequence shown here is derived from an EMBL/GenBank/DDBJ whole genome shotgun (WGS) entry which is preliminary data.</text>
</comment>
<dbReference type="GO" id="GO:0008173">
    <property type="term" value="F:RNA methyltransferase activity"/>
    <property type="evidence" value="ECO:0007669"/>
    <property type="project" value="InterPro"/>
</dbReference>
<accession>A0AA36NI62</accession>
<dbReference type="AlphaFoldDB" id="A0AA36NI62"/>
<keyword evidence="1" id="KW-0489">Methyltransferase</keyword>
<feature type="region of interest" description="Disordered" evidence="4">
    <location>
        <begin position="320"/>
        <end position="339"/>
    </location>
</feature>
<dbReference type="PROSITE" id="PS50076">
    <property type="entry name" value="DNAJ_2"/>
    <property type="match status" value="1"/>
</dbReference>
<evidence type="ECO:0000256" key="1">
    <source>
        <dbReference type="ARBA" id="ARBA00022603"/>
    </source>
</evidence>
<dbReference type="InterPro" id="IPR036869">
    <property type="entry name" value="J_dom_sf"/>
</dbReference>
<sequence>MLAPKSAIRTLSIFVEAFMQMRELRRRAFSVFNDVRSWGKFRSVIAITARGEPRPSGKRRTEVLLNIVLGNQIQDIQGVLQPLADAIVEAAPRNLMGIVANVARSKRTIMGGRREYLLYGRRYVRQAFNASVHGELHSFVLELGAGSRMAVHGGLLRELSETILDMCNLGETDTLWHCFCSGGELSLAAGRICEHVVAIGTSATEVGELKRNLAANDVSNATAVLCNLRSPFTLKQLSFHISQSQQKRLLLGTGLEQDKAREYALTCFVPGESRRRLTQRLIAAPYNAPLLREDAMAHQELRALLPAFVRDFRPSLTTLPVPVKSPNAPEEPSREVTPEMENRLKRLYRRLAMKYHPDKNPNDPNASDRFQALTRAYKALVGDAAGPEEGDDDAEDPFLVAHSNNYRIKSKHFWRYDASVRQGSKFKQKPGESVEDEEDDADANVAEAFGHSDGESDKDDDDEVWEVEADSDVEIEMEIDDSWAKKRAEVEERPERPAGHADQDESPEVVLRDGDTRLTKGETDVMAPTLPPPDVILVCQPRNRKKGKGTPTYFHSWLRSTAARAIVYVSVDPEAFQADVSSLRELGYQVTRVQPFDPEPHRRSVLMVAKFELIRPLEGLEEYKEPGEHLLPGMPGLLPSDGPQPLLVSGGYTQIPPPRP</sequence>
<gene>
    <name evidence="6" type="ORF">EVOR1521_LOCUS29644</name>
</gene>
<name>A0AA36NI62_9DINO</name>
<keyword evidence="2" id="KW-0808">Transferase</keyword>
<keyword evidence="3" id="KW-0949">S-adenosyl-L-methionine</keyword>
<dbReference type="SMART" id="SM00271">
    <property type="entry name" value="DnaJ"/>
    <property type="match status" value="1"/>
</dbReference>
<organism evidence="6 7">
    <name type="scientific">Effrenium voratum</name>
    <dbReference type="NCBI Taxonomy" id="2562239"/>
    <lineage>
        <taxon>Eukaryota</taxon>
        <taxon>Sar</taxon>
        <taxon>Alveolata</taxon>
        <taxon>Dinophyceae</taxon>
        <taxon>Suessiales</taxon>
        <taxon>Symbiodiniaceae</taxon>
        <taxon>Effrenium</taxon>
    </lineage>
</organism>
<proteinExistence type="predicted"/>
<dbReference type="PANTHER" id="PTHR11061:SF30">
    <property type="entry name" value="TRNA (URACIL(54)-C(5))-METHYLTRANSFERASE"/>
    <property type="match status" value="1"/>
</dbReference>
<dbReference type="PRINTS" id="PR00625">
    <property type="entry name" value="JDOMAIN"/>
</dbReference>
<dbReference type="InterPro" id="IPR029063">
    <property type="entry name" value="SAM-dependent_MTases_sf"/>
</dbReference>
<dbReference type="SUPFAM" id="SSF53335">
    <property type="entry name" value="S-adenosyl-L-methionine-dependent methyltransferases"/>
    <property type="match status" value="1"/>
</dbReference>
<protein>
    <recommendedName>
        <fullName evidence="5">J domain-containing protein</fullName>
    </recommendedName>
</protein>
<keyword evidence="7" id="KW-1185">Reference proteome</keyword>
<evidence type="ECO:0000256" key="4">
    <source>
        <dbReference type="SAM" id="MobiDB-lite"/>
    </source>
</evidence>
<feature type="compositionally biased region" description="Basic and acidic residues" evidence="4">
    <location>
        <begin position="482"/>
        <end position="503"/>
    </location>
</feature>
<dbReference type="GO" id="GO:0006396">
    <property type="term" value="P:RNA processing"/>
    <property type="evidence" value="ECO:0007669"/>
    <property type="project" value="InterPro"/>
</dbReference>
<evidence type="ECO:0000313" key="7">
    <source>
        <dbReference type="Proteomes" id="UP001178507"/>
    </source>
</evidence>
<evidence type="ECO:0000256" key="2">
    <source>
        <dbReference type="ARBA" id="ARBA00022679"/>
    </source>
</evidence>
<reference evidence="6" key="1">
    <citation type="submission" date="2023-08" db="EMBL/GenBank/DDBJ databases">
        <authorList>
            <person name="Chen Y."/>
            <person name="Shah S."/>
            <person name="Dougan E. K."/>
            <person name="Thang M."/>
            <person name="Chan C."/>
        </authorList>
    </citation>
    <scope>NUCLEOTIDE SEQUENCE</scope>
</reference>
<dbReference type="Gene3D" id="3.40.50.150">
    <property type="entry name" value="Vaccinia Virus protein VP39"/>
    <property type="match status" value="2"/>
</dbReference>
<dbReference type="EMBL" id="CAUJNA010003705">
    <property type="protein sequence ID" value="CAJ1408127.1"/>
    <property type="molecule type" value="Genomic_DNA"/>
</dbReference>